<reference evidence="1" key="1">
    <citation type="submission" date="2014-10" db="EMBL/GenBank/DDBJ databases">
        <authorList>
            <person name="Ageevets V.A."/>
            <person name="Sopova I.V."/>
            <person name="Partina I.V."/>
            <person name="Malakhova M.V."/>
            <person name="Ilina E.N."/>
            <person name="Kostryukova E.S."/>
            <person name="Sidorenko S.V."/>
        </authorList>
    </citation>
    <scope>NUCLEOTIDE SEQUENCE</scope>
    <source>
        <strain evidence="1">565</strain>
        <plasmid evidence="1">PKPCAPSS</plasmid>
    </source>
</reference>
<dbReference type="AlphaFoldDB" id="A0A0C4Y294"/>
<geneLocation type="plasmid" evidence="1">
    <name>PKPCAPSS</name>
</geneLocation>
<evidence type="ECO:0000313" key="1">
    <source>
        <dbReference type="EMBL" id="AJF79764.1"/>
    </source>
</evidence>
<dbReference type="RefSeq" id="WP_003019685.1">
    <property type="nucleotide sequence ID" value="NZ_BGNZ01000086.1"/>
</dbReference>
<organism evidence="1">
    <name type="scientific">Klebsiella pneumoniae</name>
    <dbReference type="NCBI Taxonomy" id="573"/>
    <lineage>
        <taxon>Bacteria</taxon>
        <taxon>Pseudomonadati</taxon>
        <taxon>Pseudomonadota</taxon>
        <taxon>Gammaproteobacteria</taxon>
        <taxon>Enterobacterales</taxon>
        <taxon>Enterobacteriaceae</taxon>
        <taxon>Klebsiella/Raoultella group</taxon>
        <taxon>Klebsiella</taxon>
        <taxon>Klebsiella pneumoniae complex</taxon>
    </lineage>
</organism>
<keyword evidence="1" id="KW-0614">Plasmid</keyword>
<accession>A0A0C4Y294</accession>
<name>A0A0C4Y294_KLEPN</name>
<protein>
    <submittedName>
        <fullName evidence="1">Transcriptional regulator</fullName>
    </submittedName>
</protein>
<sequence>MQTKPYPVSIRSECFLPFGAGWVCPTPEEIRTLMQIAELTGSKAATLTGLKDSRTVRRWIGGDTPIPFSAWAILVEYAGLGKIWKV</sequence>
<reference evidence="1" key="2">
    <citation type="journal article" date="2017" name="Antimicrob. Agents Chemother.">
        <title>Genetic Environment of the blaKPC-2 Gene in a Klebsiella pneumoniae Isolate That May Have Been Imported to Russia from Southeast Asia.</title>
        <authorList>
            <person name="Ageevets V."/>
            <person name="Sopova J."/>
            <person name="Lazareva I."/>
            <person name="Malakhova M."/>
            <person name="Ilina E."/>
            <person name="Kostryukova E."/>
            <person name="Babenko V."/>
            <person name="Carattoli A."/>
            <person name="Lobzin Y."/>
            <person name="Uskov A."/>
            <person name="Sidorenko S."/>
        </authorList>
    </citation>
    <scope>NUCLEOTIDE SEQUENCE</scope>
    <source>
        <strain evidence="1">565</strain>
        <plasmid evidence="1">PKPCAPSS</plasmid>
    </source>
</reference>
<dbReference type="EMBL" id="KP008371">
    <property type="protein sequence ID" value="AJF79764.1"/>
    <property type="molecule type" value="Genomic_DNA"/>
</dbReference>
<proteinExistence type="predicted"/>